<keyword evidence="2" id="KW-0812">Transmembrane</keyword>
<protein>
    <submittedName>
        <fullName evidence="4">Uncharacterized protein</fullName>
    </submittedName>
</protein>
<evidence type="ECO:0000256" key="1">
    <source>
        <dbReference type="SAM" id="MobiDB-lite"/>
    </source>
</evidence>
<comment type="caution">
    <text evidence="4">The sequence shown here is derived from an EMBL/GenBank/DDBJ whole genome shotgun (WGS) entry which is preliminary data.</text>
</comment>
<organism evidence="4 5">
    <name type="scientific">Malus baccata</name>
    <name type="common">Siberian crab apple</name>
    <name type="synonym">Pyrus baccata</name>
    <dbReference type="NCBI Taxonomy" id="106549"/>
    <lineage>
        <taxon>Eukaryota</taxon>
        <taxon>Viridiplantae</taxon>
        <taxon>Streptophyta</taxon>
        <taxon>Embryophyta</taxon>
        <taxon>Tracheophyta</taxon>
        <taxon>Spermatophyta</taxon>
        <taxon>Magnoliopsida</taxon>
        <taxon>eudicotyledons</taxon>
        <taxon>Gunneridae</taxon>
        <taxon>Pentapetalae</taxon>
        <taxon>rosids</taxon>
        <taxon>fabids</taxon>
        <taxon>Rosales</taxon>
        <taxon>Rosaceae</taxon>
        <taxon>Amygdaloideae</taxon>
        <taxon>Maleae</taxon>
        <taxon>Malus</taxon>
    </lineage>
</organism>
<dbReference type="AlphaFoldDB" id="A0A540LHW5"/>
<feature type="transmembrane region" description="Helical" evidence="2">
    <location>
        <begin position="213"/>
        <end position="233"/>
    </location>
</feature>
<feature type="compositionally biased region" description="Low complexity" evidence="1">
    <location>
        <begin position="124"/>
        <end position="140"/>
    </location>
</feature>
<feature type="transmembrane region" description="Helical" evidence="2">
    <location>
        <begin position="188"/>
        <end position="207"/>
    </location>
</feature>
<feature type="signal peptide" evidence="3">
    <location>
        <begin position="1"/>
        <end position="22"/>
    </location>
</feature>
<accession>A0A540LHW5</accession>
<name>A0A540LHW5_MALBA</name>
<keyword evidence="3" id="KW-0732">Signal</keyword>
<sequence>MDPPPRSSCLFFRRIILPFLHAWVVLRRSFLSRPNTENEWPERTLPITVRILPPPPHPHFLPRPQYSQASDRLRGYRSNNHTCNILFVQIINTNTDTNPADYMSLGKTILSLSFQTVVALALPSQSSPSSSSSSSSTTTTNRAGQAEESQPPHSLLFHILGVVMAFAFAGSFSGIVQRVRGNHRAATILENTGYVSAVIGFFLIINIFLPGVFAWICWLACAFTLLCFGLQFIG</sequence>
<dbReference type="EMBL" id="VIEB01000577">
    <property type="protein sequence ID" value="TQD86065.1"/>
    <property type="molecule type" value="Genomic_DNA"/>
</dbReference>
<feature type="region of interest" description="Disordered" evidence="1">
    <location>
        <begin position="124"/>
        <end position="147"/>
    </location>
</feature>
<evidence type="ECO:0000256" key="3">
    <source>
        <dbReference type="SAM" id="SignalP"/>
    </source>
</evidence>
<keyword evidence="2" id="KW-0472">Membrane</keyword>
<feature type="transmembrane region" description="Helical" evidence="2">
    <location>
        <begin position="155"/>
        <end position="176"/>
    </location>
</feature>
<gene>
    <name evidence="4" type="ORF">C1H46_028376</name>
</gene>
<keyword evidence="2" id="KW-1133">Transmembrane helix</keyword>
<evidence type="ECO:0000256" key="2">
    <source>
        <dbReference type="SAM" id="Phobius"/>
    </source>
</evidence>
<evidence type="ECO:0000313" key="5">
    <source>
        <dbReference type="Proteomes" id="UP000315295"/>
    </source>
</evidence>
<keyword evidence="5" id="KW-1185">Reference proteome</keyword>
<reference evidence="4 5" key="1">
    <citation type="journal article" date="2019" name="G3 (Bethesda)">
        <title>Sequencing of a Wild Apple (Malus baccata) Genome Unravels the Differences Between Cultivated and Wild Apple Species Regarding Disease Resistance and Cold Tolerance.</title>
        <authorList>
            <person name="Chen X."/>
        </authorList>
    </citation>
    <scope>NUCLEOTIDE SEQUENCE [LARGE SCALE GENOMIC DNA]</scope>
    <source>
        <strain evidence="5">cv. Shandingzi</strain>
        <tissue evidence="4">Leaves</tissue>
    </source>
</reference>
<feature type="chain" id="PRO_5022054758" evidence="3">
    <location>
        <begin position="23"/>
        <end position="234"/>
    </location>
</feature>
<proteinExistence type="predicted"/>
<evidence type="ECO:0000313" key="4">
    <source>
        <dbReference type="EMBL" id="TQD86065.1"/>
    </source>
</evidence>
<dbReference type="Proteomes" id="UP000315295">
    <property type="component" value="Unassembled WGS sequence"/>
</dbReference>